<organism evidence="1 2">
    <name type="scientific">Paenibacillus puldeungensis</name>
    <dbReference type="NCBI Taxonomy" id="696536"/>
    <lineage>
        <taxon>Bacteria</taxon>
        <taxon>Bacillati</taxon>
        <taxon>Bacillota</taxon>
        <taxon>Bacilli</taxon>
        <taxon>Bacillales</taxon>
        <taxon>Paenibacillaceae</taxon>
        <taxon>Paenibacillus</taxon>
    </lineage>
</organism>
<dbReference type="Proteomes" id="UP001597262">
    <property type="component" value="Unassembled WGS sequence"/>
</dbReference>
<name>A0ABW3S341_9BACL</name>
<sequence>MPIADQSEVKTIVKLRLQLTDATHDALIDSYIREIGRRIQHFCNITEITDMLTDTWASMVMDALRIEMPSVDEINETAGGADNIKVGDTSVAPVSASSGLSNTTKTVIDQIVLNYRTDLVRYRKLRW</sequence>
<evidence type="ECO:0000313" key="2">
    <source>
        <dbReference type="Proteomes" id="UP001597262"/>
    </source>
</evidence>
<dbReference type="EMBL" id="JBHTLM010000026">
    <property type="protein sequence ID" value="MFD1179212.1"/>
    <property type="molecule type" value="Genomic_DNA"/>
</dbReference>
<dbReference type="RefSeq" id="WP_379321638.1">
    <property type="nucleotide sequence ID" value="NZ_JBHTLM010000026.1"/>
</dbReference>
<accession>A0ABW3S341</accession>
<proteinExistence type="predicted"/>
<comment type="caution">
    <text evidence="1">The sequence shown here is derived from an EMBL/GenBank/DDBJ whole genome shotgun (WGS) entry which is preliminary data.</text>
</comment>
<protein>
    <submittedName>
        <fullName evidence="1">DNA-packaging protein</fullName>
    </submittedName>
</protein>
<reference evidence="2" key="1">
    <citation type="journal article" date="2019" name="Int. J. Syst. Evol. Microbiol.">
        <title>The Global Catalogue of Microorganisms (GCM) 10K type strain sequencing project: providing services to taxonomists for standard genome sequencing and annotation.</title>
        <authorList>
            <consortium name="The Broad Institute Genomics Platform"/>
            <consortium name="The Broad Institute Genome Sequencing Center for Infectious Disease"/>
            <person name="Wu L."/>
            <person name="Ma J."/>
        </authorList>
    </citation>
    <scope>NUCLEOTIDE SEQUENCE [LARGE SCALE GENOMIC DNA]</scope>
    <source>
        <strain evidence="2">CCUG 59189</strain>
    </source>
</reference>
<gene>
    <name evidence="1" type="ORF">ACFQ3W_23365</name>
</gene>
<evidence type="ECO:0000313" key="1">
    <source>
        <dbReference type="EMBL" id="MFD1179212.1"/>
    </source>
</evidence>
<keyword evidence="2" id="KW-1185">Reference proteome</keyword>